<dbReference type="Pfam" id="PF02321">
    <property type="entry name" value="OEP"/>
    <property type="match status" value="2"/>
</dbReference>
<gene>
    <name evidence="3" type="primary">aheC</name>
</gene>
<dbReference type="InterPro" id="IPR010131">
    <property type="entry name" value="MdtP/NodT-like"/>
</dbReference>
<name>B2BP22_AERHH</name>
<proteinExistence type="inferred from homology"/>
<dbReference type="Gene3D" id="2.20.200.10">
    <property type="entry name" value="Outer membrane efflux proteins (OEP)"/>
    <property type="match status" value="1"/>
</dbReference>
<reference evidence="3" key="1">
    <citation type="journal article" date="2008" name="Antimicrob. Agents Chemother.">
        <title>Role of the AheABC efflux pump in Aeromonas hydrophila intrinsic multidrug resistance.</title>
        <authorList>
            <person name="Hernould M."/>
            <person name="Gagne S."/>
            <person name="Fournier M."/>
            <person name="Quentin C."/>
            <person name="Arpin C."/>
        </authorList>
    </citation>
    <scope>NUCLEOTIDE SEQUENCE</scope>
    <source>
        <strain evidence="3">ATCC 7966</strain>
    </source>
</reference>
<keyword evidence="2" id="KW-0812">Transmembrane</keyword>
<dbReference type="InterPro" id="IPR003423">
    <property type="entry name" value="OMP_efflux"/>
</dbReference>
<comment type="subcellular location">
    <subcellularLocation>
        <location evidence="2">Cell outer membrane</location>
        <topology evidence="2">Lipid-anchor</topology>
    </subcellularLocation>
</comment>
<dbReference type="EMBL" id="EF613320">
    <property type="protein sequence ID" value="ABU54832.1"/>
    <property type="molecule type" value="Genomic_DNA"/>
</dbReference>
<organism evidence="3">
    <name type="scientific">Aeromonas hydrophila subsp. hydrophila (strain ATCC 7966 / DSM 30187 / BCRC 13018 / CCUG 14551 / JCM 1027 / KCTC 2358 / NCIMB 9240 / NCTC 8049)</name>
    <dbReference type="NCBI Taxonomy" id="380703"/>
    <lineage>
        <taxon>Bacteria</taxon>
        <taxon>Pseudomonadati</taxon>
        <taxon>Pseudomonadota</taxon>
        <taxon>Gammaproteobacteria</taxon>
        <taxon>Aeromonadales</taxon>
        <taxon>Aeromonadaceae</taxon>
        <taxon>Aeromonas</taxon>
    </lineage>
</organism>
<sequence length="477" mass="51235">MPRRSNMTKTLIALSVTLLLGGCSMAPDYQRPELPQGAAWQSNQAGEAAVSPWRQQFLDPALQQLIATALENNRDLRIAALNVEAYEARYRIQRAAQLPTLAANGSGTRQQGSDDLSSTGQGTISSQYGANIGITSYELDLFGRIQSLKDQALENYLAQVETQRSTQIALIASVANAYLNLLADQELLALSEATLATEQESYGLTEHKYRLGAASEMELAQGRTALESAKVSLAQYQRQVKQDRNGLALLLGTGVPALMTEPATLAEVQLAAIPVGAPSSLLQQRPDILAAEHSLKAANANIGAARAAFFPTISLTATAGSASNQLSGLFDGGTGTWTFMPQINLPIFDGGKRIADLDVAEVSTRQAVASYEKSIQTAFKEVADTLGAQVDYQKQLQAQQALVEANQTYFKLAEVRYEKGVDSYLTRLDAQRSLFSAKQGLISTRLAQLSNQVALYKAVGGGWQATDTEGGKGERQQ</sequence>
<feature type="chain" id="PRO_5001436906" evidence="2">
    <location>
        <begin position="27"/>
        <end position="477"/>
    </location>
</feature>
<accession>B2BP22</accession>
<keyword evidence="2" id="KW-0449">Lipoprotein</keyword>
<keyword evidence="2" id="KW-0472">Membrane</keyword>
<dbReference type="PROSITE" id="PS51257">
    <property type="entry name" value="PROKAR_LIPOPROTEIN"/>
    <property type="match status" value="1"/>
</dbReference>
<keyword evidence="2" id="KW-1134">Transmembrane beta strand</keyword>
<dbReference type="SUPFAM" id="SSF56954">
    <property type="entry name" value="Outer membrane efflux proteins (OEP)"/>
    <property type="match status" value="1"/>
</dbReference>
<evidence type="ECO:0000256" key="2">
    <source>
        <dbReference type="RuleBase" id="RU362097"/>
    </source>
</evidence>
<dbReference type="PANTHER" id="PTHR30203">
    <property type="entry name" value="OUTER MEMBRANE CATION EFFLUX PROTEIN"/>
    <property type="match status" value="1"/>
</dbReference>
<dbReference type="NCBIfam" id="TIGR01845">
    <property type="entry name" value="outer_NodT"/>
    <property type="match status" value="1"/>
</dbReference>
<feature type="signal peptide" evidence="2">
    <location>
        <begin position="1"/>
        <end position="26"/>
    </location>
</feature>
<comment type="similarity">
    <text evidence="1 2">Belongs to the outer membrane factor (OMF) (TC 1.B.17) family.</text>
</comment>
<keyword evidence="2" id="KW-0732">Signal</keyword>
<dbReference type="GO" id="GO:0015562">
    <property type="term" value="F:efflux transmembrane transporter activity"/>
    <property type="evidence" value="ECO:0007669"/>
    <property type="project" value="InterPro"/>
</dbReference>
<dbReference type="AlphaFoldDB" id="B2BP22"/>
<protein>
    <submittedName>
        <fullName evidence="3">Outer membrane protein</fullName>
    </submittedName>
</protein>
<dbReference type="Gene3D" id="1.20.1600.10">
    <property type="entry name" value="Outer membrane efflux proteins (OEP)"/>
    <property type="match status" value="1"/>
</dbReference>
<dbReference type="PANTHER" id="PTHR30203:SF32">
    <property type="entry name" value="CATION EFFLUX SYSTEM PROTEIN CUSC"/>
    <property type="match status" value="1"/>
</dbReference>
<evidence type="ECO:0000256" key="1">
    <source>
        <dbReference type="ARBA" id="ARBA00007613"/>
    </source>
</evidence>
<keyword evidence="2" id="KW-0564">Palmitate</keyword>
<dbReference type="GO" id="GO:0009279">
    <property type="term" value="C:cell outer membrane"/>
    <property type="evidence" value="ECO:0007669"/>
    <property type="project" value="UniProtKB-SubCell"/>
</dbReference>
<evidence type="ECO:0000313" key="3">
    <source>
        <dbReference type="EMBL" id="ABU54832.1"/>
    </source>
</evidence>